<feature type="compositionally biased region" description="Polar residues" evidence="4">
    <location>
        <begin position="1264"/>
        <end position="1281"/>
    </location>
</feature>
<feature type="compositionally biased region" description="Polar residues" evidence="4">
    <location>
        <begin position="622"/>
        <end position="631"/>
    </location>
</feature>
<feature type="region of interest" description="Disordered" evidence="4">
    <location>
        <begin position="1014"/>
        <end position="1051"/>
    </location>
</feature>
<feature type="compositionally biased region" description="Polar residues" evidence="4">
    <location>
        <begin position="601"/>
        <end position="610"/>
    </location>
</feature>
<proteinExistence type="predicted"/>
<dbReference type="CDD" id="cd17724">
    <property type="entry name" value="BRCT_p53bp1_rpt2"/>
    <property type="match status" value="1"/>
</dbReference>
<dbReference type="Proteomes" id="UP000597762">
    <property type="component" value="Unassembled WGS sequence"/>
</dbReference>
<dbReference type="CDD" id="cd17745">
    <property type="entry name" value="BRCT_p53bp1_rpt1"/>
    <property type="match status" value="1"/>
</dbReference>
<feature type="compositionally biased region" description="Basic and acidic residues" evidence="4">
    <location>
        <begin position="570"/>
        <end position="579"/>
    </location>
</feature>
<feature type="compositionally biased region" description="Basic and acidic residues" evidence="4">
    <location>
        <begin position="633"/>
        <end position="642"/>
    </location>
</feature>
<feature type="compositionally biased region" description="Basic and acidic residues" evidence="4">
    <location>
        <begin position="591"/>
        <end position="600"/>
    </location>
</feature>
<protein>
    <submittedName>
        <fullName evidence="6">TP53BP1</fullName>
    </submittedName>
</protein>
<keyword evidence="3" id="KW-0539">Nucleus</keyword>
<dbReference type="InterPro" id="IPR036420">
    <property type="entry name" value="BRCT_dom_sf"/>
</dbReference>
<gene>
    <name evidence="6" type="ORF">SPHA_28287</name>
</gene>
<feature type="compositionally biased region" description="Low complexity" evidence="4">
    <location>
        <begin position="97"/>
        <end position="112"/>
    </location>
</feature>
<feature type="domain" description="BRCT" evidence="5">
    <location>
        <begin position="1899"/>
        <end position="1956"/>
    </location>
</feature>
<dbReference type="EMBL" id="CAHIKZ030001112">
    <property type="protein sequence ID" value="CAE1253233.1"/>
    <property type="molecule type" value="Genomic_DNA"/>
</dbReference>
<feature type="compositionally biased region" description="Basic and acidic residues" evidence="4">
    <location>
        <begin position="528"/>
        <end position="537"/>
    </location>
</feature>
<dbReference type="GO" id="GO:0045944">
    <property type="term" value="P:positive regulation of transcription by RNA polymerase II"/>
    <property type="evidence" value="ECO:0007669"/>
    <property type="project" value="TreeGrafter"/>
</dbReference>
<feature type="region of interest" description="Disordered" evidence="4">
    <location>
        <begin position="1356"/>
        <end position="1385"/>
    </location>
</feature>
<feature type="compositionally biased region" description="Basic and acidic residues" evidence="4">
    <location>
        <begin position="507"/>
        <end position="516"/>
    </location>
</feature>
<feature type="compositionally biased region" description="Polar residues" evidence="4">
    <location>
        <begin position="580"/>
        <end position="590"/>
    </location>
</feature>
<feature type="compositionally biased region" description="Low complexity" evidence="4">
    <location>
        <begin position="1218"/>
        <end position="1233"/>
    </location>
</feature>
<feature type="region of interest" description="Disordered" evidence="4">
    <location>
        <begin position="1110"/>
        <end position="1129"/>
    </location>
</feature>
<feature type="region of interest" description="Disordered" evidence="4">
    <location>
        <begin position="1408"/>
        <end position="1496"/>
    </location>
</feature>
<evidence type="ECO:0000256" key="3">
    <source>
        <dbReference type="ARBA" id="ARBA00023242"/>
    </source>
</evidence>
<dbReference type="InterPro" id="IPR015125">
    <property type="entry name" value="53-BP1_Tudor"/>
</dbReference>
<dbReference type="Gene3D" id="2.30.30.30">
    <property type="match status" value="1"/>
</dbReference>
<dbReference type="SMART" id="SM00292">
    <property type="entry name" value="BRCT"/>
    <property type="match status" value="2"/>
</dbReference>
<dbReference type="PANTHER" id="PTHR15321:SF3">
    <property type="entry name" value="TP53-BINDING PROTEIN 1"/>
    <property type="match status" value="1"/>
</dbReference>
<feature type="region of interest" description="Disordered" evidence="4">
    <location>
        <begin position="227"/>
        <end position="259"/>
    </location>
</feature>
<name>A0A812C4X3_ACAPH</name>
<accession>A0A812C4X3</accession>
<feature type="compositionally biased region" description="Polar residues" evidence="4">
    <location>
        <begin position="517"/>
        <end position="527"/>
    </location>
</feature>
<evidence type="ECO:0000313" key="7">
    <source>
        <dbReference type="Proteomes" id="UP000597762"/>
    </source>
</evidence>
<feature type="region of interest" description="Disordered" evidence="4">
    <location>
        <begin position="306"/>
        <end position="343"/>
    </location>
</feature>
<dbReference type="Pfam" id="PF16589">
    <property type="entry name" value="BRCT_2"/>
    <property type="match status" value="1"/>
</dbReference>
<feature type="compositionally biased region" description="Basic and acidic residues" evidence="4">
    <location>
        <begin position="457"/>
        <end position="470"/>
    </location>
</feature>
<evidence type="ECO:0000256" key="1">
    <source>
        <dbReference type="ARBA" id="ARBA00004123"/>
    </source>
</evidence>
<feature type="region of interest" description="Disordered" evidence="4">
    <location>
        <begin position="1254"/>
        <end position="1291"/>
    </location>
</feature>
<feature type="compositionally biased region" description="Polar residues" evidence="4">
    <location>
        <begin position="1110"/>
        <end position="1122"/>
    </location>
</feature>
<dbReference type="PANTHER" id="PTHR15321">
    <property type="entry name" value="TUMOR SUPPRESSOR P53-BINDING PROTEIN 1"/>
    <property type="match status" value="1"/>
</dbReference>
<dbReference type="InterPro" id="IPR047249">
    <property type="entry name" value="BRCT_p53bp1-like_rpt1"/>
</dbReference>
<dbReference type="Gene3D" id="2.30.30.140">
    <property type="match status" value="1"/>
</dbReference>
<feature type="region of interest" description="Disordered" evidence="4">
    <location>
        <begin position="95"/>
        <end position="114"/>
    </location>
</feature>
<keyword evidence="2" id="KW-0227">DNA damage</keyword>
<feature type="compositionally biased region" description="Polar residues" evidence="4">
    <location>
        <begin position="943"/>
        <end position="968"/>
    </location>
</feature>
<evidence type="ECO:0000256" key="2">
    <source>
        <dbReference type="ARBA" id="ARBA00022763"/>
    </source>
</evidence>
<sequence length="1976" mass="219661">MCLKMGWRIYSQDTENIPPLWNDASILKSLPALQIPETQYDFELTSIPDTPLSPVHNFNLSKVHLFDSELDDSCSLNLNPKRKIMDDQNKVIDETCSQGSSTSDSSGNFGKSLNQSMIENPKFYEKPNSPESSKNISEKVLSVKEYKDSSDTKTKKDIPSTSFSEKMTKEKNVTVLARQSLFKNYQEDTESDEKEPNPVVCTPSTHIGSLQFSQESMFVPDTADEMNYIEPSPEYNPTPTIIPDSPTAGMSEDSDDDTQDPTIIETTIVKQKESENLDITVEPVVEDSVKESQSFQLLYLATQPSQMSQVEKCVSSEKHVVGEEPKKETELSHHDNSSNVSESEDLNLHLSFNTQTESCKDAASQRSSFSGKMSISQSPATPKDNSSDEVKFKLILPSSAHSPSQISKDETHFERSSSTSVKSKPSSQQDVSQGILSAQYKMKSEEKLTDPKTLQSQEDRWLGSQKKDSPVESQKVYSQNVACSSQKRDSHDESQKGYSQNVACSSQKKDSPDESQKGYSQNIPCSSQKRDSPDESQKGYFQNVACSSQKRNSPDESQKGYLQNVSHSSQKRDSPDESQKGYSQNMPCSSQKRDSPDESQKGYSQNVAHSSQKRDSPDESQKGYSQDVAHSSQKRDSPDEPQKGYSQDVAHSSQKRDSSDESQKGYSQNMPCSQKNDASASQEKNSYLQAGSQSHIIPHVSDEKKELGLSFGSQGTKSQSAISRDDSQSRISVVDSANALVTEINTTSPDRDKKSIKSSCQQLSHSQPSKQSISGSYNTNLQDMKQWTCSLDSGLPQLTNVEPFASSLKRQSPTDKATTDPARISSLVTASPEKMEIDFAAIELPTKPNICYLKDTEHSQGSSTISLSQNHQFEIYSSQMGISQELNKNSKEVSSLSTHTACDKNLVSSPHQESTKNILATAIKKLTLIKPRCKEGRSELPEASSTIYPSQTSASQQRHTPSVEMQPQQRITSANVARYNINSVQTNPKTEQPLAGPSNDPYLFIESQPKTAQIVESKKKQRRSKGLSKFTQKRMQKKSIPKKKSSLSGRSWTIRKDYKSPVHRVRFEPLRRRTATVKLLKDDPIFLKVPSYKDIETIFSRKDSLKEQIKSSCSSDGSTQKSTNKDDPQHQTLFSNLQNVLQRKIVEETVVQLVYRKITIETVKNSKVVDSRTIVEKDDPLIIQRSRNEDFKYLNSAKGVSPFCSPNSLTSGEYADVSSLSHSDSKTSNSSSFGSLATKTSTFEVPMSPLVQISSSQSKKDNLSGPQSGQPVTLRSLQSPNTDDDLLKAPSPITSVYKDTHSVYCSTEELHAVNQNCEGCRSYVTETVPALEASSGDPAKSRATVVQNSDSLFSSAENLNISDSGPSTTIAGQENVKGKEGQRSVDSLVQEADQSITLTVESAEISEIDLKTPPASQKWSSPQKRKASHSDEISEETGIDKPPPQKRLRKDSEEGTSLQQTKTSEEAGSPEITLQDYQPIKMPSLSPESSKKDKSEIGMKVMAKWKDGYFYPGKTASKEKGGKCLINFADGDQLWVKINQILVVDYLPQGQSVMVQSKDNFFDSAMIVDHISISSDSSDSFVYQVEMDDNTTVNCARQKVILSEDQAAILLSDEEYQMTSAAPSTPRLSGADVSLDNLVEGSRRSAKKVEVLSEKMESRSSKRTKLMRMEPQAMSTPTPKRKAKALKKDSKDAESLIGAAVSSPKSQKSDRTRQVKKELFDAVKGPIPKQKNLFKGMNFLLTYTEKSTEQKLLDKKMIQEFSSESSTNISYSDIDEPEIPFDKQHLQSQIEAGGGTIFDSWSDKFISKKTKSFIISNSYQRTIKYLQGLAAGIPCVSYLWIRDCCKQGISSDYKAYMLQAGISLKKKSLIECKLKPQCLDDTQVLVFSTHPDFVSTWSEILTLAGCNVVKKFKRSRDQSRDVDIVVTDKTCSVHIRNQAETYNTPLLSTEWVIQCLIHGQKLCYTGHEKYKFDYEE</sequence>
<evidence type="ECO:0000259" key="5">
    <source>
        <dbReference type="PROSITE" id="PS50172"/>
    </source>
</evidence>
<evidence type="ECO:0000313" key="6">
    <source>
        <dbReference type="EMBL" id="CAE1253233.1"/>
    </source>
</evidence>
<feature type="compositionally biased region" description="Low complexity" evidence="4">
    <location>
        <begin position="416"/>
        <end position="427"/>
    </location>
</feature>
<comment type="subcellular location">
    <subcellularLocation>
        <location evidence="1">Nucleus</location>
    </subcellularLocation>
</comment>
<feature type="compositionally biased region" description="Polar residues" evidence="4">
    <location>
        <begin position="364"/>
        <end position="384"/>
    </location>
</feature>
<feature type="compositionally biased region" description="Basic and acidic residues" evidence="4">
    <location>
        <begin position="654"/>
        <end position="663"/>
    </location>
</feature>
<dbReference type="Pfam" id="PF18428">
    <property type="entry name" value="BRCT_3"/>
    <property type="match status" value="1"/>
</dbReference>
<feature type="compositionally biased region" description="Polar residues" evidence="4">
    <location>
        <begin position="664"/>
        <end position="695"/>
    </location>
</feature>
<feature type="compositionally biased region" description="Basic and acidic residues" evidence="4">
    <location>
        <begin position="612"/>
        <end position="621"/>
    </location>
</feature>
<evidence type="ECO:0000256" key="4">
    <source>
        <dbReference type="SAM" id="MobiDB-lite"/>
    </source>
</evidence>
<dbReference type="OrthoDB" id="129353at2759"/>
<feature type="region of interest" description="Disordered" evidence="4">
    <location>
        <begin position="357"/>
        <end position="777"/>
    </location>
</feature>
<dbReference type="InterPro" id="IPR047250">
    <property type="entry name" value="BRCT_p53bp1-like_rpt2"/>
</dbReference>
<keyword evidence="7" id="KW-1185">Reference proteome</keyword>
<feature type="compositionally biased region" description="Basic residues" evidence="4">
    <location>
        <begin position="1019"/>
        <end position="1045"/>
    </location>
</feature>
<dbReference type="PROSITE" id="PS50172">
    <property type="entry name" value="BRCT"/>
    <property type="match status" value="2"/>
</dbReference>
<feature type="compositionally biased region" description="Polar residues" evidence="4">
    <location>
        <begin position="496"/>
        <end position="506"/>
    </location>
</feature>
<feature type="domain" description="BRCT" evidence="5">
    <location>
        <begin position="1729"/>
        <end position="1858"/>
    </location>
</feature>
<dbReference type="GO" id="GO:0000077">
    <property type="term" value="P:DNA damage checkpoint signaling"/>
    <property type="evidence" value="ECO:0007669"/>
    <property type="project" value="TreeGrafter"/>
</dbReference>
<dbReference type="InterPro" id="IPR001357">
    <property type="entry name" value="BRCT_dom"/>
</dbReference>
<feature type="compositionally biased region" description="Basic and acidic residues" evidence="4">
    <location>
        <begin position="314"/>
        <end position="336"/>
    </location>
</feature>
<feature type="compositionally biased region" description="Basic and acidic residues" evidence="4">
    <location>
        <begin position="486"/>
        <end position="495"/>
    </location>
</feature>
<feature type="region of interest" description="Disordered" evidence="4">
    <location>
        <begin position="1654"/>
        <end position="1713"/>
    </location>
</feature>
<dbReference type="SUPFAM" id="SSF63748">
    <property type="entry name" value="Tudor/PWWP/MBT"/>
    <property type="match status" value="1"/>
</dbReference>
<dbReference type="GO" id="GO:0005634">
    <property type="term" value="C:nucleus"/>
    <property type="evidence" value="ECO:0007669"/>
    <property type="project" value="UniProtKB-SubCell"/>
</dbReference>
<dbReference type="Pfam" id="PF09038">
    <property type="entry name" value="53-BP1_Tudor"/>
    <property type="match status" value="1"/>
</dbReference>
<feature type="region of interest" description="Disordered" evidence="4">
    <location>
        <begin position="935"/>
        <end position="968"/>
    </location>
</feature>
<organism evidence="6 7">
    <name type="scientific">Acanthosepion pharaonis</name>
    <name type="common">Pharaoh cuttlefish</name>
    <name type="synonym">Sepia pharaonis</name>
    <dbReference type="NCBI Taxonomy" id="158019"/>
    <lineage>
        <taxon>Eukaryota</taxon>
        <taxon>Metazoa</taxon>
        <taxon>Spiralia</taxon>
        <taxon>Lophotrochozoa</taxon>
        <taxon>Mollusca</taxon>
        <taxon>Cephalopoda</taxon>
        <taxon>Coleoidea</taxon>
        <taxon>Decapodiformes</taxon>
        <taxon>Sepiida</taxon>
        <taxon>Sepiina</taxon>
        <taxon>Sepiidae</taxon>
        <taxon>Acanthosepion</taxon>
    </lineage>
</organism>
<feature type="compositionally biased region" description="Polar residues" evidence="4">
    <location>
        <begin position="1356"/>
        <end position="1372"/>
    </location>
</feature>
<dbReference type="InterPro" id="IPR047252">
    <property type="entry name" value="TP53BP1-like"/>
</dbReference>
<feature type="region of interest" description="Disordered" evidence="4">
    <location>
        <begin position="1214"/>
        <end position="1233"/>
    </location>
</feature>
<dbReference type="GO" id="GO:0042393">
    <property type="term" value="F:histone binding"/>
    <property type="evidence" value="ECO:0007669"/>
    <property type="project" value="TreeGrafter"/>
</dbReference>
<dbReference type="FunFam" id="3.40.50.10190:FF:000005">
    <property type="entry name" value="Tumor suppressor p53-binding protein 1"/>
    <property type="match status" value="1"/>
</dbReference>
<dbReference type="InterPro" id="IPR014722">
    <property type="entry name" value="Rib_uL2_dom2"/>
</dbReference>
<dbReference type="SUPFAM" id="SSF52113">
    <property type="entry name" value="BRCT domain"/>
    <property type="match status" value="2"/>
</dbReference>
<feature type="compositionally biased region" description="Polar residues" evidence="4">
    <location>
        <begin position="757"/>
        <end position="777"/>
    </location>
</feature>
<reference evidence="6" key="1">
    <citation type="submission" date="2021-01" db="EMBL/GenBank/DDBJ databases">
        <authorList>
            <person name="Li R."/>
            <person name="Bekaert M."/>
        </authorList>
    </citation>
    <scope>NUCLEOTIDE SEQUENCE</scope>
    <source>
        <strain evidence="6">Farmed</strain>
    </source>
</reference>
<feature type="compositionally biased region" description="Polar residues" evidence="4">
    <location>
        <begin position="471"/>
        <end position="485"/>
    </location>
</feature>
<dbReference type="Gene3D" id="3.40.50.10190">
    <property type="entry name" value="BRCT domain"/>
    <property type="match status" value="2"/>
</dbReference>
<feature type="compositionally biased region" description="Polar residues" evidence="4">
    <location>
        <begin position="711"/>
        <end position="722"/>
    </location>
</feature>
<comment type="caution">
    <text evidence="6">The sequence shown here is derived from an EMBL/GenBank/DDBJ whole genome shotgun (WGS) entry which is preliminary data.</text>
</comment>